<evidence type="ECO:0000313" key="2">
    <source>
        <dbReference type="Proteomes" id="UP000619078"/>
    </source>
</evidence>
<sequence>MQKFSGQFYCEFDRFCSVKIVDDGRVAYAYFTQGDDAVGDVWLYNQAEAPKVSFWNPADIPFLNPVEYLNKDAKIAPINAADEVRCEWLETSDGIIEVDILIRGKFIAQLSPGAKPGFSVLVVKDGPLALIY</sequence>
<dbReference type="EMBL" id="JACWMX010000002">
    <property type="protein sequence ID" value="MBD1392432.1"/>
    <property type="molecule type" value="Genomic_DNA"/>
</dbReference>
<gene>
    <name evidence="1" type="ORF">IDJ76_04910</name>
</gene>
<reference evidence="1" key="1">
    <citation type="submission" date="2020-09" db="EMBL/GenBank/DDBJ databases">
        <title>Novel species of Mucilaginibacter isolated from a glacier on the Tibetan Plateau.</title>
        <authorList>
            <person name="Liu Q."/>
            <person name="Xin Y.-H."/>
        </authorList>
    </citation>
    <scope>NUCLEOTIDE SEQUENCE</scope>
    <source>
        <strain evidence="1">ZB1P21</strain>
    </source>
</reference>
<protein>
    <submittedName>
        <fullName evidence="1">Uncharacterized protein</fullName>
    </submittedName>
</protein>
<comment type="caution">
    <text evidence="1">The sequence shown here is derived from an EMBL/GenBank/DDBJ whole genome shotgun (WGS) entry which is preliminary data.</text>
</comment>
<dbReference type="RefSeq" id="WP_191161362.1">
    <property type="nucleotide sequence ID" value="NZ_JACWMX010000002.1"/>
</dbReference>
<organism evidence="1 2">
    <name type="scientific">Mucilaginibacter glaciei</name>
    <dbReference type="NCBI Taxonomy" id="2772109"/>
    <lineage>
        <taxon>Bacteria</taxon>
        <taxon>Pseudomonadati</taxon>
        <taxon>Bacteroidota</taxon>
        <taxon>Sphingobacteriia</taxon>
        <taxon>Sphingobacteriales</taxon>
        <taxon>Sphingobacteriaceae</taxon>
        <taxon>Mucilaginibacter</taxon>
    </lineage>
</organism>
<keyword evidence="2" id="KW-1185">Reference proteome</keyword>
<proteinExistence type="predicted"/>
<evidence type="ECO:0000313" key="1">
    <source>
        <dbReference type="EMBL" id="MBD1392432.1"/>
    </source>
</evidence>
<dbReference type="Proteomes" id="UP000619078">
    <property type="component" value="Unassembled WGS sequence"/>
</dbReference>
<accession>A0A926NP20</accession>
<name>A0A926NP20_9SPHI</name>
<dbReference type="AlphaFoldDB" id="A0A926NP20"/>